<keyword evidence="5" id="KW-0808">Transferase</keyword>
<feature type="transmembrane region" description="Helical" evidence="3">
    <location>
        <begin position="266"/>
        <end position="295"/>
    </location>
</feature>
<comment type="subcellular location">
    <subcellularLocation>
        <location evidence="1">Membrane</location>
    </subcellularLocation>
</comment>
<evidence type="ECO:0000256" key="3">
    <source>
        <dbReference type="SAM" id="Phobius"/>
    </source>
</evidence>
<gene>
    <name evidence="5" type="ORF">OB236_35240</name>
</gene>
<dbReference type="InterPro" id="IPR002656">
    <property type="entry name" value="Acyl_transf_3_dom"/>
</dbReference>
<accession>A0ABT2UU99</accession>
<dbReference type="Pfam" id="PF01757">
    <property type="entry name" value="Acyl_transf_3"/>
    <property type="match status" value="1"/>
</dbReference>
<feature type="transmembrane region" description="Helical" evidence="3">
    <location>
        <begin position="12"/>
        <end position="31"/>
    </location>
</feature>
<feature type="transmembrane region" description="Helical" evidence="3">
    <location>
        <begin position="341"/>
        <end position="365"/>
    </location>
</feature>
<evidence type="ECO:0000256" key="2">
    <source>
        <dbReference type="ARBA" id="ARBA00007400"/>
    </source>
</evidence>
<name>A0ABT2UU99_9BACL</name>
<feature type="transmembrane region" description="Helical" evidence="3">
    <location>
        <begin position="200"/>
        <end position="224"/>
    </location>
</feature>
<feature type="domain" description="Acyltransferase 3" evidence="4">
    <location>
        <begin position="8"/>
        <end position="362"/>
    </location>
</feature>
<keyword evidence="3" id="KW-0812">Transmembrane</keyword>
<feature type="transmembrane region" description="Helical" evidence="3">
    <location>
        <begin position="244"/>
        <end position="260"/>
    </location>
</feature>
<organism evidence="5 6">
    <name type="scientific">Paenibacillus baimaensis</name>
    <dbReference type="NCBI Taxonomy" id="2982185"/>
    <lineage>
        <taxon>Bacteria</taxon>
        <taxon>Bacillati</taxon>
        <taxon>Bacillota</taxon>
        <taxon>Bacilli</taxon>
        <taxon>Bacillales</taxon>
        <taxon>Paenibacillaceae</taxon>
        <taxon>Paenibacillus</taxon>
    </lineage>
</organism>
<keyword evidence="3" id="KW-1133">Transmembrane helix</keyword>
<keyword evidence="3" id="KW-0472">Membrane</keyword>
<evidence type="ECO:0000313" key="6">
    <source>
        <dbReference type="Proteomes" id="UP001652445"/>
    </source>
</evidence>
<keyword evidence="6" id="KW-1185">Reference proteome</keyword>
<evidence type="ECO:0000259" key="4">
    <source>
        <dbReference type="Pfam" id="PF01757"/>
    </source>
</evidence>
<dbReference type="EMBL" id="JAOQIO010000117">
    <property type="protein sequence ID" value="MCU6797397.1"/>
    <property type="molecule type" value="Genomic_DNA"/>
</dbReference>
<dbReference type="GO" id="GO:0016746">
    <property type="term" value="F:acyltransferase activity"/>
    <property type="evidence" value="ECO:0007669"/>
    <property type="project" value="UniProtKB-KW"/>
</dbReference>
<feature type="transmembrane region" description="Helical" evidence="3">
    <location>
        <begin position="59"/>
        <end position="78"/>
    </location>
</feature>
<reference evidence="5 6" key="1">
    <citation type="submission" date="2022-09" db="EMBL/GenBank/DDBJ databases">
        <authorList>
            <person name="Han X.L."/>
            <person name="Wang Q."/>
            <person name="Lu T."/>
        </authorList>
    </citation>
    <scope>NUCLEOTIDE SEQUENCE [LARGE SCALE GENOMIC DNA]</scope>
    <source>
        <strain evidence="5 6">WQ 127069</strain>
    </source>
</reference>
<dbReference type="PANTHER" id="PTHR23028">
    <property type="entry name" value="ACETYLTRANSFERASE"/>
    <property type="match status" value="1"/>
</dbReference>
<evidence type="ECO:0000313" key="5">
    <source>
        <dbReference type="EMBL" id="MCU6797397.1"/>
    </source>
</evidence>
<dbReference type="InterPro" id="IPR050879">
    <property type="entry name" value="Acyltransferase_3"/>
</dbReference>
<protein>
    <submittedName>
        <fullName evidence="5">Acyltransferase</fullName>
    </submittedName>
</protein>
<feature type="transmembrane region" description="Helical" evidence="3">
    <location>
        <begin position="105"/>
        <end position="126"/>
    </location>
</feature>
<feature type="transmembrane region" description="Helical" evidence="3">
    <location>
        <begin position="316"/>
        <end position="335"/>
    </location>
</feature>
<comment type="similarity">
    <text evidence="2">Belongs to the acyltransferase 3 family.</text>
</comment>
<proteinExistence type="inferred from homology"/>
<evidence type="ECO:0000256" key="1">
    <source>
        <dbReference type="ARBA" id="ARBA00004370"/>
    </source>
</evidence>
<dbReference type="Proteomes" id="UP001652445">
    <property type="component" value="Unassembled WGS sequence"/>
</dbReference>
<dbReference type="RefSeq" id="WP_262688190.1">
    <property type="nucleotide sequence ID" value="NZ_JAOQIO010000117.1"/>
</dbReference>
<dbReference type="PANTHER" id="PTHR23028:SF134">
    <property type="entry name" value="PUTATIVE (AFU_ORTHOLOGUE AFUA_4G08520)-RELATED"/>
    <property type="match status" value="1"/>
</dbReference>
<comment type="caution">
    <text evidence="5">The sequence shown here is derived from an EMBL/GenBank/DDBJ whole genome shotgun (WGS) entry which is preliminary data.</text>
</comment>
<feature type="transmembrane region" description="Helical" evidence="3">
    <location>
        <begin position="171"/>
        <end position="194"/>
    </location>
</feature>
<keyword evidence="5" id="KW-0012">Acyltransferase</keyword>
<sequence>MRLDNRIEYLEGLRGLAALVVVICHFVGAFYPALISGNAQEIHTQRGWELFIAKSPLNIFYNGNFAVCIFFVLSGFVLTRHYFSNYSNQNNGIITSSAVRRYPRLLIPIFFSVLLVYVCMKLSLFGNVETSEFTYSTWWLGTFWKFDSTFIDVIKFSFYDVFISSNSKYNTVLWTMYYEFIGSFLVFAAALIIGKMKNRSIIYCILILLFIKTYFLAFIFGLILSDIFSSVDLNKKLVGKKTQVLLLMVGIFLGSYPTLINVNGTLYSFLALNFVLSSMFYHIIGAFFVLIVLLNSKRLQKILSLKPFLFLGKISFSMYLMHTIIIGTFSCFVFIKIMHLFTYSVSVSISFISSMIVIFIVSYFYNIYVDQNGVRFSMYLYNRIFKKKINNK</sequence>